<protein>
    <submittedName>
        <fullName evidence="2">Uncharacterized protein</fullName>
    </submittedName>
</protein>
<evidence type="ECO:0000256" key="1">
    <source>
        <dbReference type="SAM" id="MobiDB-lite"/>
    </source>
</evidence>
<evidence type="ECO:0000313" key="2">
    <source>
        <dbReference type="EMBL" id="KDP35109.1"/>
    </source>
</evidence>
<feature type="region of interest" description="Disordered" evidence="1">
    <location>
        <begin position="68"/>
        <end position="91"/>
    </location>
</feature>
<name>A0A067KTE1_JATCU</name>
<reference evidence="2 3" key="1">
    <citation type="journal article" date="2014" name="PLoS ONE">
        <title>Global Analysis of Gene Expression Profiles in Physic Nut (Jatropha curcas L.) Seedlings Exposed to Salt Stress.</title>
        <authorList>
            <person name="Zhang L."/>
            <person name="Zhang C."/>
            <person name="Wu P."/>
            <person name="Chen Y."/>
            <person name="Li M."/>
            <person name="Jiang H."/>
            <person name="Wu G."/>
        </authorList>
    </citation>
    <scope>NUCLEOTIDE SEQUENCE [LARGE SCALE GENOMIC DNA]</scope>
    <source>
        <strain evidence="3">cv. GZQX0401</strain>
        <tissue evidence="2">Young leaves</tissue>
    </source>
</reference>
<dbReference type="Proteomes" id="UP000027138">
    <property type="component" value="Unassembled WGS sequence"/>
</dbReference>
<keyword evidence="3" id="KW-1185">Reference proteome</keyword>
<evidence type="ECO:0000313" key="3">
    <source>
        <dbReference type="Proteomes" id="UP000027138"/>
    </source>
</evidence>
<proteinExistence type="predicted"/>
<accession>A0A067KTE1</accession>
<dbReference type="EMBL" id="KK914493">
    <property type="protein sequence ID" value="KDP35109.1"/>
    <property type="molecule type" value="Genomic_DNA"/>
</dbReference>
<organism evidence="2 3">
    <name type="scientific">Jatropha curcas</name>
    <name type="common">Barbados nut</name>
    <dbReference type="NCBI Taxonomy" id="180498"/>
    <lineage>
        <taxon>Eukaryota</taxon>
        <taxon>Viridiplantae</taxon>
        <taxon>Streptophyta</taxon>
        <taxon>Embryophyta</taxon>
        <taxon>Tracheophyta</taxon>
        <taxon>Spermatophyta</taxon>
        <taxon>Magnoliopsida</taxon>
        <taxon>eudicotyledons</taxon>
        <taxon>Gunneridae</taxon>
        <taxon>Pentapetalae</taxon>
        <taxon>rosids</taxon>
        <taxon>fabids</taxon>
        <taxon>Malpighiales</taxon>
        <taxon>Euphorbiaceae</taxon>
        <taxon>Crotonoideae</taxon>
        <taxon>Jatropheae</taxon>
        <taxon>Jatropha</taxon>
    </lineage>
</organism>
<sequence length="91" mass="10216">MWNFQLPMYIFEHPTPNNCKLHNANLNLLSEGGHITVSGTGTIGSNRSRTITGTGIGDFQFDSGSRFLEPKPVVPQNRSKPDWNRRFSGRL</sequence>
<gene>
    <name evidence="2" type="ORF">JCGZ_10951</name>
</gene>
<dbReference type="AlphaFoldDB" id="A0A067KTE1"/>